<evidence type="ECO:0000256" key="1">
    <source>
        <dbReference type="SAM" id="SignalP"/>
    </source>
</evidence>
<evidence type="ECO:0000313" key="2">
    <source>
        <dbReference type="EMBL" id="TDZ32619.1"/>
    </source>
</evidence>
<keyword evidence="3" id="KW-1185">Reference proteome</keyword>
<reference evidence="2 3" key="1">
    <citation type="submission" date="2018-11" db="EMBL/GenBank/DDBJ databases">
        <title>Genome sequence and assembly of Colletotrichum spinosum.</title>
        <authorList>
            <person name="Gan P."/>
            <person name="Shirasu K."/>
        </authorList>
    </citation>
    <scope>NUCLEOTIDE SEQUENCE [LARGE SCALE GENOMIC DNA]</scope>
    <source>
        <strain evidence="2 3">CBS 515.97</strain>
    </source>
</reference>
<accession>A0A4V6QEE9</accession>
<feature type="chain" id="PRO_5020544520" description="Secreted protein" evidence="1">
    <location>
        <begin position="20"/>
        <end position="75"/>
    </location>
</feature>
<keyword evidence="1" id="KW-0732">Signal</keyword>
<dbReference type="EMBL" id="QAPG01000075">
    <property type="protein sequence ID" value="TDZ32619.1"/>
    <property type="molecule type" value="Genomic_DNA"/>
</dbReference>
<dbReference type="AlphaFoldDB" id="A0A4V6QEE9"/>
<sequence>MVRLSLITLAAVAVSTGAARRCPGAFINCRYASDAVCTAGCSHIFWGCGCSETRQDSALVDSACTNYFGTFHGDC</sequence>
<comment type="caution">
    <text evidence="2">The sequence shown here is derived from an EMBL/GenBank/DDBJ whole genome shotgun (WGS) entry which is preliminary data.</text>
</comment>
<protein>
    <recommendedName>
        <fullName evidence="4">Secreted protein</fullName>
    </recommendedName>
</protein>
<feature type="signal peptide" evidence="1">
    <location>
        <begin position="1"/>
        <end position="19"/>
    </location>
</feature>
<name>A0A4V6QEE9_9PEZI</name>
<evidence type="ECO:0000313" key="3">
    <source>
        <dbReference type="Proteomes" id="UP000295083"/>
    </source>
</evidence>
<evidence type="ECO:0008006" key="4">
    <source>
        <dbReference type="Google" id="ProtNLM"/>
    </source>
</evidence>
<organism evidence="2 3">
    <name type="scientific">Colletotrichum spinosum</name>
    <dbReference type="NCBI Taxonomy" id="1347390"/>
    <lineage>
        <taxon>Eukaryota</taxon>
        <taxon>Fungi</taxon>
        <taxon>Dikarya</taxon>
        <taxon>Ascomycota</taxon>
        <taxon>Pezizomycotina</taxon>
        <taxon>Sordariomycetes</taxon>
        <taxon>Hypocreomycetidae</taxon>
        <taxon>Glomerellales</taxon>
        <taxon>Glomerellaceae</taxon>
        <taxon>Colletotrichum</taxon>
        <taxon>Colletotrichum orbiculare species complex</taxon>
    </lineage>
</organism>
<dbReference type="Proteomes" id="UP000295083">
    <property type="component" value="Unassembled WGS sequence"/>
</dbReference>
<proteinExistence type="predicted"/>
<gene>
    <name evidence="2" type="ORF">C8035_v012183</name>
</gene>